<dbReference type="Pfam" id="PF13625">
    <property type="entry name" value="Helicase_C_3"/>
    <property type="match status" value="1"/>
</dbReference>
<feature type="domain" description="WYL" evidence="1">
    <location>
        <begin position="673"/>
        <end position="734"/>
    </location>
</feature>
<dbReference type="AlphaFoldDB" id="C8X8V0"/>
<accession>C8X8V0</accession>
<name>C8X8V0_NAKMY</name>
<protein>
    <submittedName>
        <fullName evidence="3">Uncharacterized protein</fullName>
    </submittedName>
</protein>
<sequence>MPSTLDWLRARDDHELVALLRARPDLTVPAPSDLVVLAGRLNNGPSVWRAMESLNHFHIQVLQALAVLDAEKRAVPRTVLSQFLGPDAPDEAVDTALAELESLALVRGRDQVVMPSAVLAVLGTYPAGLAAPGSLSVEQAAAAVAELDDAARSIVQRLATGLPRGTTDARSAVGRAVKGLVAAGLLRWIDADTVELPREVALAVRGDQPIGPVQVQPPADGVVAHGRSTVDGTAALQAVAAVDRIRGRLDAIGRTPPPALRSGGLGIRELRRLAKLTGDDEHTCALDVELLAAMGLIISDHPRNRAVELWMPTSDADDFLELSDEAAWAELAATWVDLRRNPARAGGRDSMDKVLNALSPELSWIRGPVDRRFVLTMLAELAPGSGLSPQGLADRFAWRSPLRPAEHRAGVLDATVTEATALGVIAFGALSTAGRVLLEQTPKDAATALAEALPEPVDTVLVQADLTVVAPGRLVPELAARLAQVADLESAGSATVYRVTPQSVRRALDAGVTTAEVHEMFHSHSMTGVPQALDYLIDDVGRRYGTLRLGGASTYLRSDDPALIDQAIASAAALGIDVRRLAPTVAVSMAELPELMTHLRSAGLVPAAEDGSGALLDLTAQPHRVKQQRVALKHWREPPSASAEQLLALVDRMRSADREIPVTAGAGGDTSSILAELRNAAAHRRTVWITYADMQGASIRWLVDPITVSPGKLVGIDRLRGDVRNFALHRIVSVATADATDADADADGLPDQPDPDPA</sequence>
<reference evidence="4" key="1">
    <citation type="submission" date="2009-09" db="EMBL/GenBank/DDBJ databases">
        <title>The complete genome of Nakamurella multipartita DSM 44233.</title>
        <authorList>
            <consortium name="US DOE Joint Genome Institute (JGI-PGF)"/>
            <person name="Lucas S."/>
            <person name="Copeland A."/>
            <person name="Lapidus A."/>
            <person name="Glavina del Rio T."/>
            <person name="Dalin E."/>
            <person name="Tice H."/>
            <person name="Bruce D."/>
            <person name="Goodwin L."/>
            <person name="Pitluck S."/>
            <person name="Kyrpides N."/>
            <person name="Mavromatis K."/>
            <person name="Ivanova N."/>
            <person name="Ovchinnikova G."/>
            <person name="Sims D."/>
            <person name="Meincke L."/>
            <person name="Brettin T."/>
            <person name="Detter J.C."/>
            <person name="Han C."/>
            <person name="Larimer F."/>
            <person name="Land M."/>
            <person name="Hauser L."/>
            <person name="Markowitz V."/>
            <person name="Cheng J.-F."/>
            <person name="Hugenholtz P."/>
            <person name="Woyke T."/>
            <person name="Wu D."/>
            <person name="Klenk H.-P."/>
            <person name="Eisen J.A."/>
        </authorList>
    </citation>
    <scope>NUCLEOTIDE SEQUENCE [LARGE SCALE GENOMIC DNA]</scope>
    <source>
        <strain evidence="4">ATCC 700099 / DSM 44233 / CIP 104796 / JCM 9543 / NBRC 105858 / Y-104</strain>
    </source>
</reference>
<evidence type="ECO:0000259" key="1">
    <source>
        <dbReference type="Pfam" id="PF13280"/>
    </source>
</evidence>
<dbReference type="KEGG" id="nml:Namu_4772"/>
<dbReference type="InterPro" id="IPR032830">
    <property type="entry name" value="XPB/Ssl2_N"/>
</dbReference>
<dbReference type="HOGENOM" id="CLU_013420_0_0_11"/>
<dbReference type="OrthoDB" id="3415124at2"/>
<organism evidence="3 4">
    <name type="scientific">Nakamurella multipartita (strain ATCC 700099 / DSM 44233 / CIP 104796 / JCM 9543 / NBRC 105858 / Y-104)</name>
    <name type="common">Microsphaera multipartita</name>
    <dbReference type="NCBI Taxonomy" id="479431"/>
    <lineage>
        <taxon>Bacteria</taxon>
        <taxon>Bacillati</taxon>
        <taxon>Actinomycetota</taxon>
        <taxon>Actinomycetes</taxon>
        <taxon>Nakamurellales</taxon>
        <taxon>Nakamurellaceae</taxon>
        <taxon>Nakamurella</taxon>
    </lineage>
</organism>
<dbReference type="Proteomes" id="UP000002218">
    <property type="component" value="Chromosome"/>
</dbReference>
<keyword evidence="4" id="KW-1185">Reference proteome</keyword>
<dbReference type="RefSeq" id="WP_015749860.1">
    <property type="nucleotide sequence ID" value="NC_013235.1"/>
</dbReference>
<evidence type="ECO:0000313" key="4">
    <source>
        <dbReference type="Proteomes" id="UP000002218"/>
    </source>
</evidence>
<dbReference type="PROSITE" id="PS52050">
    <property type="entry name" value="WYL"/>
    <property type="match status" value="1"/>
</dbReference>
<dbReference type="eggNOG" id="COG2378">
    <property type="taxonomic scope" value="Bacteria"/>
</dbReference>
<dbReference type="STRING" id="479431.Namu_4772"/>
<dbReference type="EMBL" id="CP001737">
    <property type="protein sequence ID" value="ACV81048.1"/>
    <property type="molecule type" value="Genomic_DNA"/>
</dbReference>
<evidence type="ECO:0000313" key="3">
    <source>
        <dbReference type="EMBL" id="ACV81048.1"/>
    </source>
</evidence>
<reference evidence="3 4" key="2">
    <citation type="journal article" date="2010" name="Stand. Genomic Sci.">
        <title>Complete genome sequence of Nakamurella multipartita type strain (Y-104).</title>
        <authorList>
            <person name="Tice H."/>
            <person name="Mayilraj S."/>
            <person name="Sims D."/>
            <person name="Lapidus A."/>
            <person name="Nolan M."/>
            <person name="Lucas S."/>
            <person name="Glavina Del Rio T."/>
            <person name="Copeland A."/>
            <person name="Cheng J.F."/>
            <person name="Meincke L."/>
            <person name="Bruce D."/>
            <person name="Goodwin L."/>
            <person name="Pitluck S."/>
            <person name="Ivanova N."/>
            <person name="Mavromatis K."/>
            <person name="Ovchinnikova G."/>
            <person name="Pati A."/>
            <person name="Chen A."/>
            <person name="Palaniappan K."/>
            <person name="Land M."/>
            <person name="Hauser L."/>
            <person name="Chang Y.J."/>
            <person name="Jeffries C.D."/>
            <person name="Detter J.C."/>
            <person name="Brettin T."/>
            <person name="Rohde M."/>
            <person name="Goker M."/>
            <person name="Bristow J."/>
            <person name="Eisen J.A."/>
            <person name="Markowitz V."/>
            <person name="Hugenholtz P."/>
            <person name="Kyrpides N.C."/>
            <person name="Klenk H.P."/>
            <person name="Chen F."/>
        </authorList>
    </citation>
    <scope>NUCLEOTIDE SEQUENCE [LARGE SCALE GENOMIC DNA]</scope>
    <source>
        <strain evidence="4">ATCC 700099 / DSM 44233 / CIP 104796 / JCM 9543 / NBRC 105858 / Y-104</strain>
    </source>
</reference>
<proteinExistence type="predicted"/>
<gene>
    <name evidence="3" type="ordered locus">Namu_4772</name>
</gene>
<feature type="domain" description="Helicase XPB/Ssl2 N-terminal" evidence="2">
    <location>
        <begin position="460"/>
        <end position="582"/>
    </location>
</feature>
<dbReference type="Pfam" id="PF13280">
    <property type="entry name" value="WYL"/>
    <property type="match status" value="1"/>
</dbReference>
<evidence type="ECO:0000259" key="2">
    <source>
        <dbReference type="Pfam" id="PF13625"/>
    </source>
</evidence>
<dbReference type="InterPro" id="IPR026881">
    <property type="entry name" value="WYL_dom"/>
</dbReference>
<dbReference type="InParanoid" id="C8X8V0"/>